<evidence type="ECO:0000256" key="10">
    <source>
        <dbReference type="ARBA" id="ARBA00023134"/>
    </source>
</evidence>
<dbReference type="RefSeq" id="WP_350242741.1">
    <property type="nucleotide sequence ID" value="NZ_CP158299.1"/>
</dbReference>
<dbReference type="InterPro" id="IPR030389">
    <property type="entry name" value="G_FEOB_dom"/>
</dbReference>
<protein>
    <recommendedName>
        <fullName evidence="12 13">Ferrous iron transport protein B</fullName>
    </recommendedName>
</protein>
<feature type="binding site" evidence="14">
    <location>
        <begin position="62"/>
        <end position="66"/>
    </location>
    <ligand>
        <name>GTP</name>
        <dbReference type="ChEBI" id="CHEBI:37565"/>
        <label>1</label>
    </ligand>
</feature>
<gene>
    <name evidence="18" type="primary">feoB</name>
    <name evidence="18" type="ORF">ABOD76_14780</name>
</gene>
<organism evidence="18">
    <name type="scientific">Deinococcus sonorensis KR-87</name>
    <dbReference type="NCBI Taxonomy" id="694439"/>
    <lineage>
        <taxon>Bacteria</taxon>
        <taxon>Thermotogati</taxon>
        <taxon>Deinococcota</taxon>
        <taxon>Deinococci</taxon>
        <taxon>Deinococcales</taxon>
        <taxon>Deinococcaceae</taxon>
        <taxon>Deinococcus</taxon>
    </lineage>
</organism>
<evidence type="ECO:0000256" key="13">
    <source>
        <dbReference type="NCBIfam" id="TIGR00437"/>
    </source>
</evidence>
<dbReference type="GO" id="GO:0005525">
    <property type="term" value="F:GTP binding"/>
    <property type="evidence" value="ECO:0007669"/>
    <property type="project" value="UniProtKB-KW"/>
</dbReference>
<evidence type="ECO:0000256" key="2">
    <source>
        <dbReference type="ARBA" id="ARBA00022448"/>
    </source>
</evidence>
<feature type="transmembrane region" description="Helical" evidence="16">
    <location>
        <begin position="478"/>
        <end position="498"/>
    </location>
</feature>
<dbReference type="PANTHER" id="PTHR43185">
    <property type="entry name" value="FERROUS IRON TRANSPORT PROTEIN B"/>
    <property type="match status" value="1"/>
</dbReference>
<keyword evidence="10 14" id="KW-0342">GTP-binding</keyword>
<dbReference type="EMBL" id="CP158299">
    <property type="protein sequence ID" value="XBV84704.1"/>
    <property type="molecule type" value="Genomic_DNA"/>
</dbReference>
<keyword evidence="11 16" id="KW-0472">Membrane</keyword>
<dbReference type="CDD" id="cd01879">
    <property type="entry name" value="FeoB"/>
    <property type="match status" value="1"/>
</dbReference>
<feature type="transmembrane region" description="Helical" evidence="16">
    <location>
        <begin position="304"/>
        <end position="324"/>
    </location>
</feature>
<keyword evidence="8 16" id="KW-0408">Iron</keyword>
<dbReference type="Pfam" id="PF07664">
    <property type="entry name" value="FeoB_C"/>
    <property type="match status" value="1"/>
</dbReference>
<dbReference type="KEGG" id="dsc:ABOD76_14780"/>
<evidence type="ECO:0000313" key="18">
    <source>
        <dbReference type="EMBL" id="XBV84704.1"/>
    </source>
</evidence>
<dbReference type="PROSITE" id="PS51711">
    <property type="entry name" value="G_FEOB"/>
    <property type="match status" value="1"/>
</dbReference>
<comment type="subcellular location">
    <subcellularLocation>
        <location evidence="16">Cell inner membrane</location>
        <topology evidence="16">Multi-pass membrane protein</topology>
    </subcellularLocation>
    <subcellularLocation>
        <location evidence="1">Cell membrane</location>
        <topology evidence="1">Multi-pass membrane protein</topology>
    </subcellularLocation>
</comment>
<dbReference type="NCBIfam" id="TIGR00437">
    <property type="entry name" value="feoB"/>
    <property type="match status" value="1"/>
</dbReference>
<comment type="function">
    <text evidence="16">Probable transporter of a GTP-driven Fe(2+) uptake system.</text>
</comment>
<evidence type="ECO:0000256" key="1">
    <source>
        <dbReference type="ARBA" id="ARBA00004651"/>
    </source>
</evidence>
<dbReference type="AlphaFoldDB" id="A0AAU7U925"/>
<dbReference type="Pfam" id="PF02421">
    <property type="entry name" value="FeoB_N"/>
    <property type="match status" value="1"/>
</dbReference>
<name>A0AAU7U925_9DEIO</name>
<feature type="transmembrane region" description="Helical" evidence="16">
    <location>
        <begin position="689"/>
        <end position="708"/>
    </location>
</feature>
<dbReference type="InterPro" id="IPR011642">
    <property type="entry name" value="Gate_dom"/>
</dbReference>
<dbReference type="SUPFAM" id="SSF52540">
    <property type="entry name" value="P-loop containing nucleoside triphosphate hydrolases"/>
    <property type="match status" value="1"/>
</dbReference>
<keyword evidence="5 16" id="KW-0812">Transmembrane</keyword>
<evidence type="ECO:0000256" key="5">
    <source>
        <dbReference type="ARBA" id="ARBA00022692"/>
    </source>
</evidence>
<evidence type="ECO:0000256" key="8">
    <source>
        <dbReference type="ARBA" id="ARBA00023004"/>
    </source>
</evidence>
<feature type="binding site" evidence="14">
    <location>
        <begin position="37"/>
        <end position="44"/>
    </location>
    <ligand>
        <name>GTP</name>
        <dbReference type="ChEBI" id="CHEBI:37565"/>
        <label>1</label>
    </ligand>
</feature>
<evidence type="ECO:0000256" key="12">
    <source>
        <dbReference type="ARBA" id="ARBA00031200"/>
    </source>
</evidence>
<feature type="binding site" evidence="15">
    <location>
        <position position="48"/>
    </location>
    <ligand>
        <name>Mg(2+)</name>
        <dbReference type="ChEBI" id="CHEBI:18420"/>
        <label>2</label>
    </ligand>
</feature>
<dbReference type="NCBIfam" id="TIGR00231">
    <property type="entry name" value="small_GTP"/>
    <property type="match status" value="1"/>
</dbReference>
<dbReference type="InterPro" id="IPR041069">
    <property type="entry name" value="FeoB_Cyto"/>
</dbReference>
<dbReference type="PANTHER" id="PTHR43185:SF1">
    <property type="entry name" value="FE(2+) TRANSPORTER FEOB"/>
    <property type="match status" value="1"/>
</dbReference>
<dbReference type="GO" id="GO:0015093">
    <property type="term" value="F:ferrous iron transmembrane transporter activity"/>
    <property type="evidence" value="ECO:0007669"/>
    <property type="project" value="UniProtKB-UniRule"/>
</dbReference>
<dbReference type="InterPro" id="IPR005225">
    <property type="entry name" value="Small_GTP-bd"/>
</dbReference>
<comment type="similarity">
    <text evidence="16">Belongs to the TRAFAC class TrmE-Era-EngA-EngB-Septin-like GTPase superfamily. FeoB GTPase (TC 9.A.8) family.</text>
</comment>
<feature type="transmembrane region" description="Helical" evidence="16">
    <location>
        <begin position="720"/>
        <end position="739"/>
    </location>
</feature>
<evidence type="ECO:0000256" key="15">
    <source>
        <dbReference type="PIRSR" id="PIRSR603373-2"/>
    </source>
</evidence>
<keyword evidence="4 16" id="KW-0410">Iron transport</keyword>
<proteinExistence type="inferred from homology"/>
<sequence>MTAVAPPPQTFQHGLDACLDTVARLRAARTPRAVIVGNPNVGKTTLVNGLAGTNLKVGNWSGVTVEKREARLQHQGREVQLLDLPGAYSLSPHTPEELITRTALLDEAPDVVVNVLDAGNLERNLYLTLQLMDFRLPVVAALNLVDEAREKGLTVDARQLEQALGIPVVETVASRGKGLDRLLGAALERAEVGRGVTYPPQIEAGATRLMQLMEDLPTLPPHAHRYLALSLLEGDPSIRGRLAATGHTALLEAADRELRQLDEAGADALIEVAEARYARAAEVAHAAIPHSAARRTLTDRLDAVALHPWLGIPVFLLTVLLVFRLTFSVASPFVDLIGGPLQDVASGWAASLLSWAPYFVRELVMGAIIPGVGTVLSFLPTLLVLYLAMSFLEDSGYMARAAFLADRMMRSLGLDGRAFIPLILGFGCNVPAIYATRTLERRSDRVLVSMILPFMSCSARLPVYIIFAAALFPRQGSALVWSMYVLGMLVAFAFAWVLRRTSLPAEAGGVLLELPPYRLPAPRVLWKHAWRRTASFARRARTTVMAAVAAVWFLLAVPAVSGQHFATVKPADSLFGTVSGWLSPAFAPLGFGSWQATGALLPAFVAKEVVVSTLGQIYLGEQAAAPAPLGLLAGVQQVAESSWTAVKAAVAALPTTLALPSLSAGATSADIQSPLARALTVAFSPAAGLSYLVFVLLYTPCIATVGALQAEHGRRVAWTTVAYQLGIAWVAALVVYQVARLLL</sequence>
<keyword evidence="7 16" id="KW-1133">Transmembrane helix</keyword>
<feature type="transmembrane region" description="Helical" evidence="16">
    <location>
        <begin position="344"/>
        <end position="360"/>
    </location>
</feature>
<evidence type="ECO:0000256" key="9">
    <source>
        <dbReference type="ARBA" id="ARBA00023065"/>
    </source>
</evidence>
<keyword evidence="9" id="KW-0406">Ion transport</keyword>
<dbReference type="InterPro" id="IPR027417">
    <property type="entry name" value="P-loop_NTPase"/>
</dbReference>
<keyword evidence="3" id="KW-1003">Cell membrane</keyword>
<evidence type="ECO:0000259" key="17">
    <source>
        <dbReference type="PROSITE" id="PS51711"/>
    </source>
</evidence>
<feature type="transmembrane region" description="Helical" evidence="16">
    <location>
        <begin position="540"/>
        <end position="560"/>
    </location>
</feature>
<dbReference type="GO" id="GO:0005886">
    <property type="term" value="C:plasma membrane"/>
    <property type="evidence" value="ECO:0007669"/>
    <property type="project" value="UniProtKB-SubCell"/>
</dbReference>
<accession>A0AAU7U925</accession>
<evidence type="ECO:0000256" key="14">
    <source>
        <dbReference type="PIRSR" id="PIRSR603373-1"/>
    </source>
</evidence>
<keyword evidence="2 16" id="KW-0813">Transport</keyword>
<feature type="binding site" evidence="15">
    <location>
        <position position="52"/>
    </location>
    <ligand>
        <name>Mg(2+)</name>
        <dbReference type="ChEBI" id="CHEBI:18420"/>
        <label>2</label>
    </ligand>
</feature>
<feature type="transmembrane region" description="Helical" evidence="16">
    <location>
        <begin position="447"/>
        <end position="472"/>
    </location>
</feature>
<evidence type="ECO:0000256" key="11">
    <source>
        <dbReference type="ARBA" id="ARBA00023136"/>
    </source>
</evidence>
<feature type="binding site" evidence="14">
    <location>
        <begin position="143"/>
        <end position="146"/>
    </location>
    <ligand>
        <name>GTP</name>
        <dbReference type="ChEBI" id="CHEBI:37565"/>
        <label>1</label>
    </ligand>
</feature>
<evidence type="ECO:0000256" key="16">
    <source>
        <dbReference type="RuleBase" id="RU362098"/>
    </source>
</evidence>
<dbReference type="Gene3D" id="3.40.50.300">
    <property type="entry name" value="P-loop containing nucleotide triphosphate hydrolases"/>
    <property type="match status" value="1"/>
</dbReference>
<keyword evidence="15" id="KW-0479">Metal-binding</keyword>
<feature type="transmembrane region" description="Helical" evidence="16">
    <location>
        <begin position="418"/>
        <end position="435"/>
    </location>
</feature>
<evidence type="ECO:0000256" key="4">
    <source>
        <dbReference type="ARBA" id="ARBA00022496"/>
    </source>
</evidence>
<evidence type="ECO:0000256" key="7">
    <source>
        <dbReference type="ARBA" id="ARBA00022989"/>
    </source>
</evidence>
<keyword evidence="6 14" id="KW-0547">Nucleotide-binding</keyword>
<dbReference type="InterPro" id="IPR003373">
    <property type="entry name" value="Fe2_transport_prot-B"/>
</dbReference>
<reference evidence="18" key="1">
    <citation type="submission" date="2024-06" db="EMBL/GenBank/DDBJ databases">
        <title>Draft Genome Sequence of Deinococcus sonorensis Type Strain KR-87, a Biofilm Producing Representative of the Genus Deinococcus.</title>
        <authorList>
            <person name="Boren L.S."/>
            <person name="Grosso R.A."/>
            <person name="Hugenberg-Cox A.N."/>
            <person name="Hill J.T.E."/>
            <person name="Albert C.M."/>
            <person name="Tuohy J.M."/>
        </authorList>
    </citation>
    <scope>NUCLEOTIDE SEQUENCE</scope>
    <source>
        <strain evidence="18">KR-87</strain>
    </source>
</reference>
<evidence type="ECO:0000256" key="6">
    <source>
        <dbReference type="ARBA" id="ARBA00022741"/>
    </source>
</evidence>
<feature type="binding site" evidence="15">
    <location>
        <position position="49"/>
    </location>
    <ligand>
        <name>Mg(2+)</name>
        <dbReference type="ChEBI" id="CHEBI:18420"/>
        <label>2</label>
    </ligand>
</feature>
<feature type="domain" description="FeoB-type G" evidence="17">
    <location>
        <begin position="30"/>
        <end position="192"/>
    </location>
</feature>
<dbReference type="Gene3D" id="1.10.287.1770">
    <property type="match status" value="1"/>
</dbReference>
<feature type="binding site" evidence="14">
    <location>
        <begin position="83"/>
        <end position="86"/>
    </location>
    <ligand>
        <name>GTP</name>
        <dbReference type="ChEBI" id="CHEBI:37565"/>
        <label>1</label>
    </ligand>
</feature>
<dbReference type="InterPro" id="IPR050860">
    <property type="entry name" value="FeoB_GTPase"/>
</dbReference>
<dbReference type="Pfam" id="PF17910">
    <property type="entry name" value="FeoB_Cyto"/>
    <property type="match status" value="1"/>
</dbReference>
<feature type="transmembrane region" description="Helical" evidence="16">
    <location>
        <begin position="367"/>
        <end position="389"/>
    </location>
</feature>
<dbReference type="InterPro" id="IPR011640">
    <property type="entry name" value="Fe2_transport_prot_B_C"/>
</dbReference>
<keyword evidence="15" id="KW-0460">Magnesium</keyword>
<evidence type="ECO:0000256" key="3">
    <source>
        <dbReference type="ARBA" id="ARBA00022475"/>
    </source>
</evidence>
<dbReference type="GO" id="GO:0046872">
    <property type="term" value="F:metal ion binding"/>
    <property type="evidence" value="ECO:0007669"/>
    <property type="project" value="UniProtKB-KW"/>
</dbReference>
<dbReference type="Pfam" id="PF07670">
    <property type="entry name" value="Gate"/>
    <property type="match status" value="2"/>
</dbReference>